<dbReference type="HOGENOM" id="CLU_2539692_0_0_10"/>
<comment type="caution">
    <text evidence="1">The sequence shown here is derived from an EMBL/GenBank/DDBJ whole genome shotgun (WGS) entry which is preliminary data.</text>
</comment>
<dbReference type="RefSeq" id="WP_004571151.1">
    <property type="nucleotide sequence ID" value="NZ_CH724148.1"/>
</dbReference>
<accession>A4C233</accession>
<keyword evidence="2" id="KW-1185">Reference proteome</keyword>
<organism evidence="1 2">
    <name type="scientific">Polaribacter irgensii 23-P</name>
    <dbReference type="NCBI Taxonomy" id="313594"/>
    <lineage>
        <taxon>Bacteria</taxon>
        <taxon>Pseudomonadati</taxon>
        <taxon>Bacteroidota</taxon>
        <taxon>Flavobacteriia</taxon>
        <taxon>Flavobacteriales</taxon>
        <taxon>Flavobacteriaceae</taxon>
    </lineage>
</organism>
<gene>
    <name evidence="1" type="ORF">PI23P_12652</name>
</gene>
<evidence type="ECO:0000313" key="1">
    <source>
        <dbReference type="EMBL" id="EAR12186.1"/>
    </source>
</evidence>
<dbReference type="EMBL" id="AAOG01000003">
    <property type="protein sequence ID" value="EAR12186.1"/>
    <property type="molecule type" value="Genomic_DNA"/>
</dbReference>
<name>A4C233_9FLAO</name>
<sequence length="83" mass="9304">MVKIDWNYNLNPIATAIRALNASRALRIVDIVNWTCSSVHNLARKNVASEEFNSGLASNTISDLFYYTIFVIGSGHYVRISII</sequence>
<dbReference type="AlphaFoldDB" id="A4C233"/>
<evidence type="ECO:0000313" key="2">
    <source>
        <dbReference type="Proteomes" id="UP000003053"/>
    </source>
</evidence>
<protein>
    <submittedName>
        <fullName evidence="1">Uncharacterized protein</fullName>
    </submittedName>
</protein>
<reference evidence="1 2" key="1">
    <citation type="submission" date="2006-02" db="EMBL/GenBank/DDBJ databases">
        <authorList>
            <person name="Murray A."/>
            <person name="Staley J."/>
            <person name="Ferriera S."/>
            <person name="Johnson J."/>
            <person name="Kravitz S."/>
            <person name="Halpern A."/>
            <person name="Remington K."/>
            <person name="Beeson K."/>
            <person name="Tran B."/>
            <person name="Rogers Y.-H."/>
            <person name="Friedman R."/>
            <person name="Venter J.C."/>
        </authorList>
    </citation>
    <scope>NUCLEOTIDE SEQUENCE [LARGE SCALE GENOMIC DNA]</scope>
    <source>
        <strain evidence="1 2">23-P</strain>
    </source>
</reference>
<proteinExistence type="predicted"/>
<dbReference type="Proteomes" id="UP000003053">
    <property type="component" value="Unassembled WGS sequence"/>
</dbReference>